<gene>
    <name evidence="1" type="ORF">BJX63DRAFT_387133</name>
</gene>
<evidence type="ECO:0000313" key="1">
    <source>
        <dbReference type="EMBL" id="KAL2816702.1"/>
    </source>
</evidence>
<dbReference type="PANTHER" id="PTHR37540:SF5">
    <property type="entry name" value="TRANSCRIPTION FACTOR DOMAIN-CONTAINING PROTEIN"/>
    <property type="match status" value="1"/>
</dbReference>
<protein>
    <submittedName>
        <fullName evidence="1">Uncharacterized protein</fullName>
    </submittedName>
</protein>
<dbReference type="Proteomes" id="UP001610334">
    <property type="component" value="Unassembled WGS sequence"/>
</dbReference>
<keyword evidence="2" id="KW-1185">Reference proteome</keyword>
<comment type="caution">
    <text evidence="1">The sequence shown here is derived from an EMBL/GenBank/DDBJ whole genome shotgun (WGS) entry which is preliminary data.</text>
</comment>
<dbReference type="EMBL" id="JBFXLT010000021">
    <property type="protein sequence ID" value="KAL2816702.1"/>
    <property type="molecule type" value="Genomic_DNA"/>
</dbReference>
<evidence type="ECO:0000313" key="2">
    <source>
        <dbReference type="Proteomes" id="UP001610334"/>
    </source>
</evidence>
<sequence length="460" mass="52544">MIYRAAMGESTFGFMPQVFFVDDFPYRKPARPHILFESTSRSHAARVAHEKRKAAKTSKKLQVRKGEPRDEGLHGVPMLYNARIADMPISLKIFWKVVVPGVRPLCTLFNTRCVTNEEWLPYMAQDVFFHAGAAAMHAAHDQLVNPEFRTRPSRIIFEHRGKAMAQLREHMARGEGVTDAMLLAVCFLALLERRYDEMDAHNTHKHMMGTLVVARGGLDALSPYTRSVLMQYEFPWAMETGASVLPRTRRRQPRYPFVDSTGIPLKRIRNIPEGFAVLALQGMVSAHLLTTLERFNYFASRDFSPDGDSLQAGYVYDDFWDAFPPLSFHDSGEPSLDNLLFLCLLVYASVQYSVIPPVNNIAVCMRSSLRAKLLQCRRIRESAEEECLCWIWTVAVSSWRQIDGTLDKPGMELQMAQRIRFGYLGGQAEHEKILSKFFWDDGCQKTCRELFNIDLSSSNK</sequence>
<name>A0ABR4HPQ4_9EURO</name>
<proteinExistence type="predicted"/>
<dbReference type="PANTHER" id="PTHR37540">
    <property type="entry name" value="TRANSCRIPTION FACTOR (ACR-2), PUTATIVE-RELATED-RELATED"/>
    <property type="match status" value="1"/>
</dbReference>
<accession>A0ABR4HPQ4</accession>
<reference evidence="1 2" key="1">
    <citation type="submission" date="2024-07" db="EMBL/GenBank/DDBJ databases">
        <title>Section-level genome sequencing and comparative genomics of Aspergillus sections Usti and Cavernicolus.</title>
        <authorList>
            <consortium name="Lawrence Berkeley National Laboratory"/>
            <person name="Nybo J.L."/>
            <person name="Vesth T.C."/>
            <person name="Theobald S."/>
            <person name="Frisvad J.C."/>
            <person name="Larsen T.O."/>
            <person name="Kjaerboelling I."/>
            <person name="Rothschild-Mancinelli K."/>
            <person name="Lyhne E.K."/>
            <person name="Kogle M.E."/>
            <person name="Barry K."/>
            <person name="Clum A."/>
            <person name="Na H."/>
            <person name="Ledsgaard L."/>
            <person name="Lin J."/>
            <person name="Lipzen A."/>
            <person name="Kuo A."/>
            <person name="Riley R."/>
            <person name="Mondo S."/>
            <person name="Labutti K."/>
            <person name="Haridas S."/>
            <person name="Pangalinan J."/>
            <person name="Salamov A.A."/>
            <person name="Simmons B.A."/>
            <person name="Magnuson J.K."/>
            <person name="Chen J."/>
            <person name="Drula E."/>
            <person name="Henrissat B."/>
            <person name="Wiebenga A."/>
            <person name="Lubbers R.J."/>
            <person name="Gomes A.C."/>
            <person name="Makela M.R."/>
            <person name="Stajich J."/>
            <person name="Grigoriev I.V."/>
            <person name="Mortensen U.H."/>
            <person name="De Vries R.P."/>
            <person name="Baker S.E."/>
            <person name="Andersen M.R."/>
        </authorList>
    </citation>
    <scope>NUCLEOTIDE SEQUENCE [LARGE SCALE GENOMIC DNA]</scope>
    <source>
        <strain evidence="1 2">CBS 588.65</strain>
    </source>
</reference>
<organism evidence="1 2">
    <name type="scientific">Aspergillus granulosus</name>
    <dbReference type="NCBI Taxonomy" id="176169"/>
    <lineage>
        <taxon>Eukaryota</taxon>
        <taxon>Fungi</taxon>
        <taxon>Dikarya</taxon>
        <taxon>Ascomycota</taxon>
        <taxon>Pezizomycotina</taxon>
        <taxon>Eurotiomycetes</taxon>
        <taxon>Eurotiomycetidae</taxon>
        <taxon>Eurotiales</taxon>
        <taxon>Aspergillaceae</taxon>
        <taxon>Aspergillus</taxon>
        <taxon>Aspergillus subgen. Nidulantes</taxon>
    </lineage>
</organism>